<organism evidence="2 3">
    <name type="scientific">Bacillus methanolicus (strain MGA3 / ATCC 53907)</name>
    <dbReference type="NCBI Taxonomy" id="796606"/>
    <lineage>
        <taxon>Bacteria</taxon>
        <taxon>Bacillati</taxon>
        <taxon>Bacillota</taxon>
        <taxon>Bacilli</taxon>
        <taxon>Bacillales</taxon>
        <taxon>Bacillaceae</taxon>
        <taxon>Bacillus</taxon>
    </lineage>
</organism>
<gene>
    <name evidence="2" type="ORF">BMMGA3_02025</name>
</gene>
<dbReference type="PROSITE" id="PS00197">
    <property type="entry name" value="2FE2S_FER_1"/>
    <property type="match status" value="1"/>
</dbReference>
<feature type="domain" description="2Fe-2S ferredoxin-type" evidence="1">
    <location>
        <begin position="32"/>
        <end position="93"/>
    </location>
</feature>
<keyword evidence="3" id="KW-1185">Reference proteome</keyword>
<dbReference type="EMBL" id="CP007739">
    <property type="protein sequence ID" value="AIE58875.1"/>
    <property type="molecule type" value="Genomic_DNA"/>
</dbReference>
<accession>I3E3I0</accession>
<dbReference type="HOGENOM" id="CLU_2393719_0_0_9"/>
<protein>
    <recommendedName>
        <fullName evidence="1">2Fe-2S ferredoxin-type domain-containing protein</fullName>
    </recommendedName>
</protein>
<sequence>MNKRAFTVGSLFPRNITINKDSRFKQECQHLNEIILLQNQMRFEIEPTKGNLLDVALDQGQALQYKCRKGTCGVCTVKVINGVSSLSLPNEKE</sequence>
<dbReference type="STRING" id="796606.BMMGA3_02025"/>
<dbReference type="InterPro" id="IPR036010">
    <property type="entry name" value="2Fe-2S_ferredoxin-like_sf"/>
</dbReference>
<dbReference type="KEGG" id="bmet:BMMGA3_02025"/>
<reference evidence="2 3" key="1">
    <citation type="journal article" date="2015" name="BMC Genomics">
        <title>Transcriptome analysis of thermophilic methylotrophic Bacillus methanolicus MGA3 using RNA-sequencing provides detailed insights into its previously uncharted transcriptional landscape.</title>
        <authorList>
            <person name="Irla M."/>
            <person name="Neshat A."/>
            <person name="Brautaset T."/>
            <person name="Ruckert C."/>
            <person name="Kalinowski J."/>
            <person name="Wendisch V.F."/>
        </authorList>
    </citation>
    <scope>NUCLEOTIDE SEQUENCE [LARGE SCALE GENOMIC DNA]</scope>
    <source>
        <strain evidence="3">MGA3 / ATCC 53907</strain>
    </source>
</reference>
<dbReference type="AlphaFoldDB" id="I3E3I0"/>
<dbReference type="GO" id="GO:0051537">
    <property type="term" value="F:2 iron, 2 sulfur cluster binding"/>
    <property type="evidence" value="ECO:0007669"/>
    <property type="project" value="InterPro"/>
</dbReference>
<dbReference type="InterPro" id="IPR001041">
    <property type="entry name" value="2Fe-2S_ferredoxin-type"/>
</dbReference>
<name>I3E3I0_BACMM</name>
<dbReference type="Proteomes" id="UP000027602">
    <property type="component" value="Chromosome"/>
</dbReference>
<dbReference type="PROSITE" id="PS51085">
    <property type="entry name" value="2FE2S_FER_2"/>
    <property type="match status" value="1"/>
</dbReference>
<dbReference type="InterPro" id="IPR012675">
    <property type="entry name" value="Beta-grasp_dom_sf"/>
</dbReference>
<evidence type="ECO:0000259" key="1">
    <source>
        <dbReference type="PROSITE" id="PS51085"/>
    </source>
</evidence>
<evidence type="ECO:0000313" key="3">
    <source>
        <dbReference type="Proteomes" id="UP000027602"/>
    </source>
</evidence>
<dbReference type="SUPFAM" id="SSF54292">
    <property type="entry name" value="2Fe-2S ferredoxin-like"/>
    <property type="match status" value="1"/>
</dbReference>
<dbReference type="Pfam" id="PF00111">
    <property type="entry name" value="Fer2"/>
    <property type="match status" value="1"/>
</dbReference>
<dbReference type="CDD" id="cd00207">
    <property type="entry name" value="fer2"/>
    <property type="match status" value="1"/>
</dbReference>
<dbReference type="InterPro" id="IPR006058">
    <property type="entry name" value="2Fe2S_fd_BS"/>
</dbReference>
<dbReference type="Gene3D" id="3.10.20.30">
    <property type="match status" value="1"/>
</dbReference>
<proteinExistence type="predicted"/>
<dbReference type="RefSeq" id="WP_003348280.1">
    <property type="nucleotide sequence ID" value="NZ_ADWW01000003.1"/>
</dbReference>
<evidence type="ECO:0000313" key="2">
    <source>
        <dbReference type="EMBL" id="AIE58875.1"/>
    </source>
</evidence>